<proteinExistence type="predicted"/>
<accession>A0A0S7ER76</accession>
<sequence>SHMFNQPDNLNEFSFQPETDSADPIRQHPEPPPPRYHTTTKTIRRSTNRGRSALPVFVFGDRLPEDPSCPCPSSAPSRLRCADWLLRDTPYSEGVAEHKRGGTCRDCVRF</sequence>
<feature type="non-terminal residue" evidence="2">
    <location>
        <position position="1"/>
    </location>
</feature>
<organism evidence="2">
    <name type="scientific">Poeciliopsis prolifica</name>
    <name type="common">blackstripe livebearer</name>
    <dbReference type="NCBI Taxonomy" id="188132"/>
    <lineage>
        <taxon>Eukaryota</taxon>
        <taxon>Metazoa</taxon>
        <taxon>Chordata</taxon>
        <taxon>Craniata</taxon>
        <taxon>Vertebrata</taxon>
        <taxon>Euteleostomi</taxon>
        <taxon>Actinopterygii</taxon>
        <taxon>Neopterygii</taxon>
        <taxon>Teleostei</taxon>
        <taxon>Neoteleostei</taxon>
        <taxon>Acanthomorphata</taxon>
        <taxon>Ovalentaria</taxon>
        <taxon>Atherinomorphae</taxon>
        <taxon>Cyprinodontiformes</taxon>
        <taxon>Poeciliidae</taxon>
        <taxon>Poeciliinae</taxon>
        <taxon>Poeciliopsis</taxon>
    </lineage>
</organism>
<dbReference type="AlphaFoldDB" id="A0A0S7ER76"/>
<feature type="compositionally biased region" description="Polar residues" evidence="1">
    <location>
        <begin position="1"/>
        <end position="19"/>
    </location>
</feature>
<reference evidence="2" key="1">
    <citation type="submission" date="2014-12" db="EMBL/GenBank/DDBJ databases">
        <title>Parallel Evolution in Life History Adaptation Evident in the Tissue-Specific Poeciliopsis prolifica transcriptome.</title>
        <authorList>
            <person name="Jue N.K."/>
            <person name="Foley R.J."/>
            <person name="Obergfell C."/>
            <person name="Reznick D.N."/>
            <person name="O'Neill R.J."/>
            <person name="O'Neill M.J."/>
        </authorList>
    </citation>
    <scope>NUCLEOTIDE SEQUENCE</scope>
</reference>
<gene>
    <name evidence="2" type="primary">PPUP7907</name>
</gene>
<evidence type="ECO:0000313" key="2">
    <source>
        <dbReference type="EMBL" id="JAO06280.1"/>
    </source>
</evidence>
<name>A0A0S7ER76_9TELE</name>
<protein>
    <submittedName>
        <fullName evidence="2">PPUP7907</fullName>
    </submittedName>
</protein>
<evidence type="ECO:0000256" key="1">
    <source>
        <dbReference type="SAM" id="MobiDB-lite"/>
    </source>
</evidence>
<feature type="region of interest" description="Disordered" evidence="1">
    <location>
        <begin position="1"/>
        <end position="51"/>
    </location>
</feature>
<feature type="non-terminal residue" evidence="2">
    <location>
        <position position="110"/>
    </location>
</feature>
<dbReference type="EMBL" id="GBYX01475395">
    <property type="protein sequence ID" value="JAO06280.1"/>
    <property type="molecule type" value="Transcribed_RNA"/>
</dbReference>